<name>A0ABP9G3F8_9ACTN</name>
<evidence type="ECO:0000256" key="11">
    <source>
        <dbReference type="ARBA" id="ARBA00022679"/>
    </source>
</evidence>
<reference evidence="20" key="1">
    <citation type="journal article" date="2019" name="Int. J. Syst. Evol. Microbiol.">
        <title>The Global Catalogue of Microorganisms (GCM) 10K type strain sequencing project: providing services to taxonomists for standard genome sequencing and annotation.</title>
        <authorList>
            <consortium name="The Broad Institute Genomics Platform"/>
            <consortium name="The Broad Institute Genome Sequencing Center for Infectious Disease"/>
            <person name="Wu L."/>
            <person name="Ma J."/>
        </authorList>
    </citation>
    <scope>NUCLEOTIDE SEQUENCE [LARGE SCALE GENOMIC DNA]</scope>
    <source>
        <strain evidence="20">JCM 18123</strain>
    </source>
</reference>
<evidence type="ECO:0000256" key="3">
    <source>
        <dbReference type="ARBA" id="ARBA00001522"/>
    </source>
</evidence>
<keyword evidence="13 19" id="KW-0418">Kinase</keyword>
<evidence type="ECO:0000256" key="13">
    <source>
        <dbReference type="ARBA" id="ARBA00022777"/>
    </source>
</evidence>
<comment type="catalytic activity">
    <reaction evidence="3">
        <text>adenosylcob(III)inamide + GTP = adenosylcob(III)inamide phosphate + GDP + H(+)</text>
        <dbReference type="Rhea" id="RHEA:15765"/>
        <dbReference type="ChEBI" id="CHEBI:2480"/>
        <dbReference type="ChEBI" id="CHEBI:15378"/>
        <dbReference type="ChEBI" id="CHEBI:37565"/>
        <dbReference type="ChEBI" id="CHEBI:58189"/>
        <dbReference type="ChEBI" id="CHEBI:58502"/>
        <dbReference type="EC" id="2.7.1.156"/>
    </reaction>
</comment>
<proteinExistence type="inferred from homology"/>
<accession>A0ABP9G3F8</accession>
<comment type="pathway">
    <text evidence="5">Cofactor biosynthesis; adenosylcobalamin biosynthesis; adenosylcobalamin from cob(II)yrinate a,c-diamide: step 6/7.</text>
</comment>
<evidence type="ECO:0000256" key="17">
    <source>
        <dbReference type="ARBA" id="ARBA00030571"/>
    </source>
</evidence>
<evidence type="ECO:0000256" key="5">
    <source>
        <dbReference type="ARBA" id="ARBA00004692"/>
    </source>
</evidence>
<organism evidence="19 20">
    <name type="scientific">Streptomonospora halophila</name>
    <dbReference type="NCBI Taxonomy" id="427369"/>
    <lineage>
        <taxon>Bacteria</taxon>
        <taxon>Bacillati</taxon>
        <taxon>Actinomycetota</taxon>
        <taxon>Actinomycetes</taxon>
        <taxon>Streptosporangiales</taxon>
        <taxon>Nocardiopsidaceae</taxon>
        <taxon>Streptomonospora</taxon>
    </lineage>
</organism>
<evidence type="ECO:0000256" key="8">
    <source>
        <dbReference type="ARBA" id="ARBA00012016"/>
    </source>
</evidence>
<evidence type="ECO:0000256" key="4">
    <source>
        <dbReference type="ARBA" id="ARBA00003889"/>
    </source>
</evidence>
<evidence type="ECO:0000256" key="14">
    <source>
        <dbReference type="ARBA" id="ARBA00022840"/>
    </source>
</evidence>
<protein>
    <recommendedName>
        <fullName evidence="16">Adenosylcobinamide kinase</fullName>
        <ecNumber evidence="8">2.7.1.156</ecNumber>
        <ecNumber evidence="9">2.7.7.62</ecNumber>
    </recommendedName>
    <alternativeName>
        <fullName evidence="17">Adenosylcobinamide-phosphate guanylyltransferase</fullName>
    </alternativeName>
</protein>
<keyword evidence="12" id="KW-0547">Nucleotide-binding</keyword>
<evidence type="ECO:0000256" key="6">
    <source>
        <dbReference type="ARBA" id="ARBA00005159"/>
    </source>
</evidence>
<keyword evidence="20" id="KW-1185">Reference proteome</keyword>
<keyword evidence="10" id="KW-0169">Cobalamin biosynthesis</keyword>
<dbReference type="GO" id="GO:0016779">
    <property type="term" value="F:nucleotidyltransferase activity"/>
    <property type="evidence" value="ECO:0007669"/>
    <property type="project" value="UniProtKB-KW"/>
</dbReference>
<evidence type="ECO:0000313" key="20">
    <source>
        <dbReference type="Proteomes" id="UP001499993"/>
    </source>
</evidence>
<keyword evidence="11" id="KW-0808">Transferase</keyword>
<evidence type="ECO:0000256" key="12">
    <source>
        <dbReference type="ARBA" id="ARBA00022741"/>
    </source>
</evidence>
<keyword evidence="14" id="KW-0067">ATP-binding</keyword>
<feature type="region of interest" description="Disordered" evidence="18">
    <location>
        <begin position="69"/>
        <end position="114"/>
    </location>
</feature>
<dbReference type="EMBL" id="BAABIK010000001">
    <property type="protein sequence ID" value="GAA4927348.1"/>
    <property type="molecule type" value="Genomic_DNA"/>
</dbReference>
<dbReference type="Gene3D" id="3.40.50.300">
    <property type="entry name" value="P-loop containing nucleotide triphosphate hydrolases"/>
    <property type="match status" value="1"/>
</dbReference>
<dbReference type="SUPFAM" id="SSF52540">
    <property type="entry name" value="P-loop containing nucleoside triphosphate hydrolases"/>
    <property type="match status" value="1"/>
</dbReference>
<dbReference type="CDD" id="cd00544">
    <property type="entry name" value="CobU"/>
    <property type="match status" value="1"/>
</dbReference>
<dbReference type="PANTHER" id="PTHR34848">
    <property type="match status" value="1"/>
</dbReference>
<dbReference type="PANTHER" id="PTHR34848:SF1">
    <property type="entry name" value="BIFUNCTIONAL ADENOSYLCOBALAMIN BIOSYNTHESIS PROTEIN COBU"/>
    <property type="match status" value="1"/>
</dbReference>
<comment type="catalytic activity">
    <reaction evidence="2">
        <text>adenosylcob(III)inamide phosphate + GTP + H(+) = adenosylcob(III)inamide-GDP + diphosphate</text>
        <dbReference type="Rhea" id="RHEA:22712"/>
        <dbReference type="ChEBI" id="CHEBI:15378"/>
        <dbReference type="ChEBI" id="CHEBI:33019"/>
        <dbReference type="ChEBI" id="CHEBI:37565"/>
        <dbReference type="ChEBI" id="CHEBI:58502"/>
        <dbReference type="ChEBI" id="CHEBI:60487"/>
        <dbReference type="EC" id="2.7.7.62"/>
    </reaction>
</comment>
<evidence type="ECO:0000256" key="2">
    <source>
        <dbReference type="ARBA" id="ARBA00000711"/>
    </source>
</evidence>
<dbReference type="GO" id="GO:0016301">
    <property type="term" value="F:kinase activity"/>
    <property type="evidence" value="ECO:0007669"/>
    <property type="project" value="UniProtKB-KW"/>
</dbReference>
<evidence type="ECO:0000256" key="18">
    <source>
        <dbReference type="SAM" id="MobiDB-lite"/>
    </source>
</evidence>
<dbReference type="EC" id="2.7.7.62" evidence="9"/>
<keyword evidence="15" id="KW-0342">GTP-binding</keyword>
<gene>
    <name evidence="19" type="ORF">GCM10023224_02890</name>
</gene>
<comment type="similarity">
    <text evidence="7">Belongs to the CobU/CobP family.</text>
</comment>
<dbReference type="InterPro" id="IPR027417">
    <property type="entry name" value="P-loop_NTPase"/>
</dbReference>
<evidence type="ECO:0000313" key="19">
    <source>
        <dbReference type="EMBL" id="GAA4927348.1"/>
    </source>
</evidence>
<comment type="catalytic activity">
    <reaction evidence="1">
        <text>adenosylcob(III)inamide + ATP = adenosylcob(III)inamide phosphate + ADP + H(+)</text>
        <dbReference type="Rhea" id="RHEA:15769"/>
        <dbReference type="ChEBI" id="CHEBI:2480"/>
        <dbReference type="ChEBI" id="CHEBI:15378"/>
        <dbReference type="ChEBI" id="CHEBI:30616"/>
        <dbReference type="ChEBI" id="CHEBI:58502"/>
        <dbReference type="ChEBI" id="CHEBI:456216"/>
        <dbReference type="EC" id="2.7.1.156"/>
    </reaction>
</comment>
<evidence type="ECO:0000256" key="10">
    <source>
        <dbReference type="ARBA" id="ARBA00022573"/>
    </source>
</evidence>
<evidence type="ECO:0000256" key="7">
    <source>
        <dbReference type="ARBA" id="ARBA00007490"/>
    </source>
</evidence>
<evidence type="ECO:0000256" key="16">
    <source>
        <dbReference type="ARBA" id="ARBA00029570"/>
    </source>
</evidence>
<sequence>MRIRLSGTSGPEGWPAPHCRCASCNRAAENRRVPLRVTVDDALTLREPGAGPVSAPPSGYTVEVTPYGTRVEGPGGGRLLLASPDAPADGPAPSPRPDPQDAGGWTAEAASAPGTPAHQVDVAIVDVGASPAAIGALRRAGVAATTTAVLAVGGDHRVHSPAEFDRRARLWGASAPFDGQEQWCPPSAWPPERAHGPHRVLVTGGARSGKSAEAETRLLGEPEVTYLATGPRPGGGEDDGDEGDRAWARRVALHRARRPSWWKTVESPDAAAALREARGAVLFDCVGTWLAGAMESCGLWQEPPPSGAEDELAARVDELVEAWRRCPAYLVAVTNEVGSGVVPATASGGLFRDWLGRVNQLLAAESEEVVLAAAGRVVELR</sequence>
<dbReference type="InterPro" id="IPR003203">
    <property type="entry name" value="CobU/CobP"/>
</dbReference>
<dbReference type="Pfam" id="PF02283">
    <property type="entry name" value="CobU"/>
    <property type="match status" value="1"/>
</dbReference>
<comment type="pathway">
    <text evidence="6">Cofactor biosynthesis; adenosylcobalamin biosynthesis; adenosylcobalamin from cob(II)yrinate a,c-diamide: step 5/7.</text>
</comment>
<keyword evidence="19" id="KW-0548">Nucleotidyltransferase</keyword>
<comment type="caution">
    <text evidence="19">The sequence shown here is derived from an EMBL/GenBank/DDBJ whole genome shotgun (WGS) entry which is preliminary data.</text>
</comment>
<dbReference type="EC" id="2.7.1.156" evidence="8"/>
<evidence type="ECO:0000256" key="15">
    <source>
        <dbReference type="ARBA" id="ARBA00023134"/>
    </source>
</evidence>
<comment type="function">
    <text evidence="4">Catalyzes ATP-dependent phosphorylation of adenosylcobinamide and addition of GMP to adenosylcobinamide phosphate.</text>
</comment>
<evidence type="ECO:0000256" key="9">
    <source>
        <dbReference type="ARBA" id="ARBA00012523"/>
    </source>
</evidence>
<dbReference type="Proteomes" id="UP001499993">
    <property type="component" value="Unassembled WGS sequence"/>
</dbReference>
<evidence type="ECO:0000256" key="1">
    <source>
        <dbReference type="ARBA" id="ARBA00000312"/>
    </source>
</evidence>